<keyword evidence="8" id="KW-1185">Reference proteome</keyword>
<dbReference type="SUPFAM" id="SSF57850">
    <property type="entry name" value="RING/U-box"/>
    <property type="match status" value="1"/>
</dbReference>
<protein>
    <recommendedName>
        <fullName evidence="6">RING-type domain-containing protein</fullName>
    </recommendedName>
</protein>
<dbReference type="InterPro" id="IPR013083">
    <property type="entry name" value="Znf_RING/FYVE/PHD"/>
</dbReference>
<evidence type="ECO:0000256" key="3">
    <source>
        <dbReference type="ARBA" id="ARBA00022833"/>
    </source>
</evidence>
<comment type="caution">
    <text evidence="7">The sequence shown here is derived from an EMBL/GenBank/DDBJ whole genome shotgun (WGS) entry which is preliminary data.</text>
</comment>
<reference evidence="7 8" key="1">
    <citation type="submission" date="2024-05" db="EMBL/GenBank/DDBJ databases">
        <authorList>
            <person name="Wallberg A."/>
        </authorList>
    </citation>
    <scope>NUCLEOTIDE SEQUENCE [LARGE SCALE GENOMIC DNA]</scope>
</reference>
<dbReference type="PROSITE" id="PS00518">
    <property type="entry name" value="ZF_RING_1"/>
    <property type="match status" value="1"/>
</dbReference>
<keyword evidence="1" id="KW-0479">Metal-binding</keyword>
<evidence type="ECO:0000256" key="2">
    <source>
        <dbReference type="ARBA" id="ARBA00022771"/>
    </source>
</evidence>
<sequence length="185" mass="21244">MNGITWTYGRKIKVEMAYPPPNLLYSERTKTERKPNNQFDSSSANFSSEESSDSSLFKCEACCNRFNFTEYRPHSLPCGHTLCSQCINDKYRIKLFCPFCKTFCGARKAASDYPNNYFILKLLDCETKLISGPKKKLDPGLENLKQLELSQTVNHIYSCNDYLLDLKGCKKEQESKLKALQEDIS</sequence>
<feature type="compositionally biased region" description="Low complexity" evidence="5">
    <location>
        <begin position="39"/>
        <end position="50"/>
    </location>
</feature>
<dbReference type="AlphaFoldDB" id="A0AAV2STU9"/>
<evidence type="ECO:0000256" key="1">
    <source>
        <dbReference type="ARBA" id="ARBA00022723"/>
    </source>
</evidence>
<dbReference type="Gene3D" id="3.30.40.10">
    <property type="entry name" value="Zinc/RING finger domain, C3HC4 (zinc finger)"/>
    <property type="match status" value="1"/>
</dbReference>
<dbReference type="InterPro" id="IPR001841">
    <property type="entry name" value="Znf_RING"/>
</dbReference>
<feature type="domain" description="RING-type" evidence="6">
    <location>
        <begin position="59"/>
        <end position="101"/>
    </location>
</feature>
<dbReference type="PROSITE" id="PS50089">
    <property type="entry name" value="ZF_RING_2"/>
    <property type="match status" value="1"/>
</dbReference>
<evidence type="ECO:0000259" key="6">
    <source>
        <dbReference type="PROSITE" id="PS50089"/>
    </source>
</evidence>
<name>A0AAV2STU9_MEGNR</name>
<evidence type="ECO:0000313" key="8">
    <source>
        <dbReference type="Proteomes" id="UP001497623"/>
    </source>
</evidence>
<keyword evidence="2 4" id="KW-0863">Zinc-finger</keyword>
<organism evidence="7 8">
    <name type="scientific">Meganyctiphanes norvegica</name>
    <name type="common">Northern krill</name>
    <name type="synonym">Thysanopoda norvegica</name>
    <dbReference type="NCBI Taxonomy" id="48144"/>
    <lineage>
        <taxon>Eukaryota</taxon>
        <taxon>Metazoa</taxon>
        <taxon>Ecdysozoa</taxon>
        <taxon>Arthropoda</taxon>
        <taxon>Crustacea</taxon>
        <taxon>Multicrustacea</taxon>
        <taxon>Malacostraca</taxon>
        <taxon>Eumalacostraca</taxon>
        <taxon>Eucarida</taxon>
        <taxon>Euphausiacea</taxon>
        <taxon>Euphausiidae</taxon>
        <taxon>Meganyctiphanes</taxon>
    </lineage>
</organism>
<accession>A0AAV2STU9</accession>
<proteinExistence type="predicted"/>
<dbReference type="Proteomes" id="UP001497623">
    <property type="component" value="Unassembled WGS sequence"/>
</dbReference>
<dbReference type="SMART" id="SM00184">
    <property type="entry name" value="RING"/>
    <property type="match status" value="1"/>
</dbReference>
<dbReference type="EMBL" id="CAXKWB010120377">
    <property type="protein sequence ID" value="CAL4236646.1"/>
    <property type="molecule type" value="Genomic_DNA"/>
</dbReference>
<dbReference type="InterPro" id="IPR017907">
    <property type="entry name" value="Znf_RING_CS"/>
</dbReference>
<evidence type="ECO:0000256" key="4">
    <source>
        <dbReference type="PROSITE-ProRule" id="PRU00175"/>
    </source>
</evidence>
<evidence type="ECO:0000313" key="7">
    <source>
        <dbReference type="EMBL" id="CAL4236646.1"/>
    </source>
</evidence>
<dbReference type="GO" id="GO:0008270">
    <property type="term" value="F:zinc ion binding"/>
    <property type="evidence" value="ECO:0007669"/>
    <property type="project" value="UniProtKB-KW"/>
</dbReference>
<feature type="region of interest" description="Disordered" evidence="5">
    <location>
        <begin position="29"/>
        <end position="50"/>
    </location>
</feature>
<keyword evidence="3" id="KW-0862">Zinc</keyword>
<evidence type="ECO:0000256" key="5">
    <source>
        <dbReference type="SAM" id="MobiDB-lite"/>
    </source>
</evidence>
<gene>
    <name evidence="7" type="ORF">MNOR_LOCUS40304</name>
</gene>
<feature type="non-terminal residue" evidence="7">
    <location>
        <position position="185"/>
    </location>
</feature>